<dbReference type="RefSeq" id="WP_101780318.1">
    <property type="nucleotide sequence ID" value="NZ_CP025543.1"/>
</dbReference>
<dbReference type="Pfam" id="PF13177">
    <property type="entry name" value="DNA_pol3_delta2"/>
    <property type="match status" value="1"/>
</dbReference>
<dbReference type="Gene3D" id="3.40.50.300">
    <property type="entry name" value="P-loop containing nucleotide triphosphate hydrolases"/>
    <property type="match status" value="1"/>
</dbReference>
<dbReference type="InterPro" id="IPR050238">
    <property type="entry name" value="DNA_Rep/Repair_Clamp_Loader"/>
</dbReference>
<organism evidence="1 2">
    <name type="scientific">Spiroplasma monobiae MQ-1</name>
    <dbReference type="NCBI Taxonomy" id="1336748"/>
    <lineage>
        <taxon>Bacteria</taxon>
        <taxon>Bacillati</taxon>
        <taxon>Mycoplasmatota</taxon>
        <taxon>Mollicutes</taxon>
        <taxon>Entomoplasmatales</taxon>
        <taxon>Spiroplasmataceae</taxon>
        <taxon>Spiroplasma</taxon>
    </lineage>
</organism>
<dbReference type="PANTHER" id="PTHR11669:SF8">
    <property type="entry name" value="DNA POLYMERASE III SUBUNIT DELTA"/>
    <property type="match status" value="1"/>
</dbReference>
<dbReference type="EMBL" id="CP025543">
    <property type="protein sequence ID" value="AUM62263.1"/>
    <property type="molecule type" value="Genomic_DNA"/>
</dbReference>
<reference evidence="1 2" key="1">
    <citation type="submission" date="2017-12" db="EMBL/GenBank/DDBJ databases">
        <title>Complete genome sequence of Spiroplasma monobiae MQ-1 (ATCC 33825).</title>
        <authorList>
            <person name="Tsai Y.-M."/>
            <person name="Lo W.-S."/>
            <person name="Wu P.-S."/>
            <person name="Cho S.-T."/>
            <person name="Kuo C.-H."/>
        </authorList>
    </citation>
    <scope>NUCLEOTIDE SEQUENCE [LARGE SCALE GENOMIC DNA]</scope>
    <source>
        <strain evidence="1 2">MQ-1</strain>
    </source>
</reference>
<dbReference type="KEGG" id="smoo:SMONO_v1c00100"/>
<dbReference type="InterPro" id="IPR027417">
    <property type="entry name" value="P-loop_NTPase"/>
</dbReference>
<dbReference type="GO" id="GO:0006261">
    <property type="term" value="P:DNA-templated DNA replication"/>
    <property type="evidence" value="ECO:0007669"/>
    <property type="project" value="TreeGrafter"/>
</dbReference>
<name>A0A2K9LT57_SPISQ</name>
<evidence type="ECO:0000313" key="1">
    <source>
        <dbReference type="EMBL" id="AUM62263.1"/>
    </source>
</evidence>
<protein>
    <submittedName>
        <fullName evidence="1">DNA polymerase III subunit delta</fullName>
    </submittedName>
</protein>
<dbReference type="SUPFAM" id="SSF52540">
    <property type="entry name" value="P-loop containing nucleoside triphosphate hydrolases"/>
    <property type="match status" value="1"/>
</dbReference>
<gene>
    <name evidence="1" type="primary">holB</name>
    <name evidence="1" type="ORF">SMONO_v1c00100</name>
</gene>
<keyword evidence="2" id="KW-1185">Reference proteome</keyword>
<evidence type="ECO:0000313" key="2">
    <source>
        <dbReference type="Proteomes" id="UP000234790"/>
    </source>
</evidence>
<dbReference type="PANTHER" id="PTHR11669">
    <property type="entry name" value="REPLICATION FACTOR C / DNA POLYMERASE III GAMMA-TAU SUBUNIT"/>
    <property type="match status" value="1"/>
</dbReference>
<sequence>MKKIEVFKTVNELIKENKFYHSIIISNENQNELNEISTEITRQIYCSSKSFENDSCDWCLKVIKGNNLNTFFIGDGSTKISKEEIKELIIRFSSTGLEENKNKVYIIANGENLSESASNSILKFLEEPPKNTYAIILTNDRNQILSTIKSRCKLFSIENDSEKLELDSQIINLVINKDKSGLLEYLIDFKKMDKNEIIRILKNTFNISLELNMKYLQEMLLDSINEIKNSNYINLILENLFIKIYEVI</sequence>
<dbReference type="AlphaFoldDB" id="A0A2K9LT57"/>
<proteinExistence type="predicted"/>
<dbReference type="Proteomes" id="UP000234790">
    <property type="component" value="Chromosome"/>
</dbReference>
<accession>A0A2K9LT57</accession>
<dbReference type="OrthoDB" id="9810148at2"/>